<name>A0A062VNF2_9PROT</name>
<feature type="domain" description="PDZ" evidence="7">
    <location>
        <begin position="97"/>
        <end position="165"/>
    </location>
</feature>
<dbReference type="InterPro" id="IPR005151">
    <property type="entry name" value="Tail-specific_protease"/>
</dbReference>
<dbReference type="CDD" id="cd07560">
    <property type="entry name" value="Peptidase_S41_CPP"/>
    <property type="match status" value="1"/>
</dbReference>
<dbReference type="Pfam" id="PF22694">
    <property type="entry name" value="CtpB_N-like"/>
    <property type="match status" value="1"/>
</dbReference>
<dbReference type="SMART" id="SM00228">
    <property type="entry name" value="PDZ"/>
    <property type="match status" value="1"/>
</dbReference>
<evidence type="ECO:0000259" key="7">
    <source>
        <dbReference type="PROSITE" id="PS50106"/>
    </source>
</evidence>
<dbReference type="PANTHER" id="PTHR32060">
    <property type="entry name" value="TAIL-SPECIFIC PROTEASE"/>
    <property type="match status" value="1"/>
</dbReference>
<feature type="compositionally biased region" description="Basic and acidic residues" evidence="6">
    <location>
        <begin position="403"/>
        <end position="413"/>
    </location>
</feature>
<dbReference type="CDD" id="cd06782">
    <property type="entry name" value="cpPDZ_CPP-like"/>
    <property type="match status" value="1"/>
</dbReference>
<dbReference type="Pfam" id="PF17820">
    <property type="entry name" value="PDZ_6"/>
    <property type="match status" value="1"/>
</dbReference>
<keyword evidence="3 5" id="KW-0378">Hydrolase</keyword>
<dbReference type="GO" id="GO:0007165">
    <property type="term" value="P:signal transduction"/>
    <property type="evidence" value="ECO:0007669"/>
    <property type="project" value="TreeGrafter"/>
</dbReference>
<dbReference type="InterPro" id="IPR036034">
    <property type="entry name" value="PDZ_sf"/>
</dbReference>
<dbReference type="InterPro" id="IPR001478">
    <property type="entry name" value="PDZ"/>
</dbReference>
<dbReference type="EMBL" id="ARYM01000004">
    <property type="protein sequence ID" value="KCZ99761.1"/>
    <property type="molecule type" value="Genomic_DNA"/>
</dbReference>
<proteinExistence type="inferred from homology"/>
<dbReference type="eggNOG" id="COG0793">
    <property type="taxonomic scope" value="Bacteria"/>
</dbReference>
<evidence type="ECO:0000256" key="6">
    <source>
        <dbReference type="SAM" id="MobiDB-lite"/>
    </source>
</evidence>
<dbReference type="GO" id="GO:0008236">
    <property type="term" value="F:serine-type peptidase activity"/>
    <property type="evidence" value="ECO:0007669"/>
    <property type="project" value="UniProtKB-KW"/>
</dbReference>
<reference evidence="8 9" key="1">
    <citation type="journal article" date="2014" name="Antonie Van Leeuwenhoek">
        <title>Hyphomonas beringensis sp. nov. and Hyphomonas chukchiensis sp. nov., isolated from surface seawater of the Bering Sea and Chukchi Sea.</title>
        <authorList>
            <person name="Li C."/>
            <person name="Lai Q."/>
            <person name="Li G."/>
            <person name="Dong C."/>
            <person name="Wang J."/>
            <person name="Liao Y."/>
            <person name="Shao Z."/>
        </authorList>
    </citation>
    <scope>NUCLEOTIDE SEQUENCE [LARGE SCALE GENOMIC DNA]</scope>
    <source>
        <strain evidence="8 9">PS728</strain>
    </source>
</reference>
<evidence type="ECO:0000313" key="9">
    <source>
        <dbReference type="Proteomes" id="UP000027100"/>
    </source>
</evidence>
<dbReference type="Gene3D" id="3.30.750.44">
    <property type="match status" value="1"/>
</dbReference>
<dbReference type="FunFam" id="2.30.42.10:FF:000063">
    <property type="entry name" value="Peptidase, S41 family"/>
    <property type="match status" value="1"/>
</dbReference>
<comment type="similarity">
    <text evidence="1 5">Belongs to the peptidase S41A family.</text>
</comment>
<dbReference type="Proteomes" id="UP000027100">
    <property type="component" value="Unassembled WGS sequence"/>
</dbReference>
<dbReference type="PANTHER" id="PTHR32060:SF30">
    <property type="entry name" value="CARBOXY-TERMINAL PROCESSING PROTEASE CTPA"/>
    <property type="match status" value="1"/>
</dbReference>
<dbReference type="InterPro" id="IPR041489">
    <property type="entry name" value="PDZ_6"/>
</dbReference>
<dbReference type="Pfam" id="PF03572">
    <property type="entry name" value="Peptidase_S41"/>
    <property type="match status" value="1"/>
</dbReference>
<dbReference type="InterPro" id="IPR029045">
    <property type="entry name" value="ClpP/crotonase-like_dom_sf"/>
</dbReference>
<dbReference type="STRING" id="1280954.HPO_05220"/>
<keyword evidence="9" id="KW-1185">Reference proteome</keyword>
<dbReference type="GO" id="GO:0006508">
    <property type="term" value="P:proteolysis"/>
    <property type="evidence" value="ECO:0007669"/>
    <property type="project" value="UniProtKB-KW"/>
</dbReference>
<evidence type="ECO:0000256" key="5">
    <source>
        <dbReference type="RuleBase" id="RU004404"/>
    </source>
</evidence>
<dbReference type="AlphaFoldDB" id="A0A062VNF2"/>
<keyword evidence="2 5" id="KW-0645">Protease</keyword>
<dbReference type="GO" id="GO:0004175">
    <property type="term" value="F:endopeptidase activity"/>
    <property type="evidence" value="ECO:0007669"/>
    <property type="project" value="TreeGrafter"/>
</dbReference>
<evidence type="ECO:0000256" key="4">
    <source>
        <dbReference type="ARBA" id="ARBA00022825"/>
    </source>
</evidence>
<comment type="caution">
    <text evidence="8">The sequence shown here is derived from an EMBL/GenBank/DDBJ whole genome shotgun (WGS) entry which is preliminary data.</text>
</comment>
<dbReference type="SMART" id="SM00245">
    <property type="entry name" value="TSPc"/>
    <property type="match status" value="1"/>
</dbReference>
<evidence type="ECO:0000256" key="1">
    <source>
        <dbReference type="ARBA" id="ARBA00009179"/>
    </source>
</evidence>
<dbReference type="PROSITE" id="PS50106">
    <property type="entry name" value="PDZ"/>
    <property type="match status" value="1"/>
</dbReference>
<dbReference type="GO" id="GO:0030288">
    <property type="term" value="C:outer membrane-bounded periplasmic space"/>
    <property type="evidence" value="ECO:0007669"/>
    <property type="project" value="TreeGrafter"/>
</dbReference>
<sequence>MEWNMRSLLTGTALGGVLGALAVGFAAMAWPQGQDVKPPEDPRVATYQQIELFAEIFARAQRDYVVPIDEREAMESAINGMLTSLDPHSSYMNPEDFRSLQVQTSGEYGGLGIEVTMEDGFVKVISPIDDTPAQRAGIQPGDYITAINGKPIIGQTLNDAVKEMRGEKGTEIEITILREGVDPFPVKLVRDVVQQKSVTWKKEPGDIAYIRVSTFNERTGTLLEDAVQAISRDIGAKPAGIVLDLRNNGGGLLDEAVKVSDFFLSGGEVVSTQGRRPIDVERRNATKAEVFKGVPLVVLINGGSASASEIVAGALQDRGRALVIGTTSFGKGSVQSVIPLGAERGAIRLTTARYYTPSGRSIQALGIEPDIMITQVRLTEEELARIQRFSEADLPHALANESGAERSKLRMPDEQPPEGYEGEDFQLQRALQLVKDGRASVSRLAMQADEPG</sequence>
<feature type="region of interest" description="Disordered" evidence="6">
    <location>
        <begin position="396"/>
        <end position="424"/>
    </location>
</feature>
<organism evidence="8 9">
    <name type="scientific">Hyphomonas polymorpha PS728</name>
    <dbReference type="NCBI Taxonomy" id="1280954"/>
    <lineage>
        <taxon>Bacteria</taxon>
        <taxon>Pseudomonadati</taxon>
        <taxon>Pseudomonadota</taxon>
        <taxon>Alphaproteobacteria</taxon>
        <taxon>Hyphomonadales</taxon>
        <taxon>Hyphomonadaceae</taxon>
        <taxon>Hyphomonas</taxon>
    </lineage>
</organism>
<dbReference type="InterPro" id="IPR004447">
    <property type="entry name" value="Peptidase_S41A"/>
</dbReference>
<evidence type="ECO:0000256" key="3">
    <source>
        <dbReference type="ARBA" id="ARBA00022801"/>
    </source>
</evidence>
<dbReference type="SUPFAM" id="SSF50156">
    <property type="entry name" value="PDZ domain-like"/>
    <property type="match status" value="1"/>
</dbReference>
<dbReference type="InterPro" id="IPR055210">
    <property type="entry name" value="CtpA/B_N"/>
</dbReference>
<dbReference type="Gene3D" id="3.90.226.10">
    <property type="entry name" value="2-enoyl-CoA Hydratase, Chain A, domain 1"/>
    <property type="match status" value="1"/>
</dbReference>
<accession>A0A062VNF2</accession>
<dbReference type="NCBIfam" id="TIGR00225">
    <property type="entry name" value="prc"/>
    <property type="match status" value="1"/>
</dbReference>
<keyword evidence="4 5" id="KW-0720">Serine protease</keyword>
<evidence type="ECO:0000256" key="2">
    <source>
        <dbReference type="ARBA" id="ARBA00022670"/>
    </source>
</evidence>
<gene>
    <name evidence="8" type="ORF">HPO_05220</name>
</gene>
<dbReference type="PATRIC" id="fig|1280954.3.peg.1068"/>
<dbReference type="SUPFAM" id="SSF52096">
    <property type="entry name" value="ClpP/crotonase"/>
    <property type="match status" value="1"/>
</dbReference>
<protein>
    <submittedName>
        <fullName evidence="8">Carboxyl-terminal protease</fullName>
    </submittedName>
</protein>
<dbReference type="Gene3D" id="2.30.42.10">
    <property type="match status" value="1"/>
</dbReference>
<evidence type="ECO:0000313" key="8">
    <source>
        <dbReference type="EMBL" id="KCZ99761.1"/>
    </source>
</evidence>